<keyword evidence="1" id="KW-1133">Transmembrane helix</keyword>
<sequence>MNILLQIKTVLWSFLGVGRRKDMAQIHERGSPIVLVVVAFGLLLVFVGGLALLAHSATAG</sequence>
<gene>
    <name evidence="2" type="ORF">ABIE13_005063</name>
</gene>
<evidence type="ECO:0008006" key="4">
    <source>
        <dbReference type="Google" id="ProtNLM"/>
    </source>
</evidence>
<evidence type="ECO:0000313" key="2">
    <source>
        <dbReference type="EMBL" id="MET4579926.1"/>
    </source>
</evidence>
<dbReference type="InterPro" id="IPR021344">
    <property type="entry name" value="DUF2970"/>
</dbReference>
<keyword evidence="3" id="KW-1185">Reference proteome</keyword>
<evidence type="ECO:0000256" key="1">
    <source>
        <dbReference type="SAM" id="Phobius"/>
    </source>
</evidence>
<comment type="caution">
    <text evidence="2">The sequence shown here is derived from an EMBL/GenBank/DDBJ whole genome shotgun (WGS) entry which is preliminary data.</text>
</comment>
<keyword evidence="1" id="KW-0812">Transmembrane</keyword>
<reference evidence="2 3" key="1">
    <citation type="submission" date="2024-06" db="EMBL/GenBank/DDBJ databases">
        <title>Sorghum-associated microbial communities from plants grown in Nebraska, USA.</title>
        <authorList>
            <person name="Schachtman D."/>
        </authorList>
    </citation>
    <scope>NUCLEOTIDE SEQUENCE [LARGE SCALE GENOMIC DNA]</scope>
    <source>
        <strain evidence="2 3">2709</strain>
    </source>
</reference>
<protein>
    <recommendedName>
        <fullName evidence="4">DUF2970 domain-containing protein</fullName>
    </recommendedName>
</protein>
<keyword evidence="1" id="KW-0472">Membrane</keyword>
<name>A0ABV2QFU9_9BURK</name>
<evidence type="ECO:0000313" key="3">
    <source>
        <dbReference type="Proteomes" id="UP001549320"/>
    </source>
</evidence>
<organism evidence="2 3">
    <name type="scientific">Ottowia thiooxydans</name>
    <dbReference type="NCBI Taxonomy" id="219182"/>
    <lineage>
        <taxon>Bacteria</taxon>
        <taxon>Pseudomonadati</taxon>
        <taxon>Pseudomonadota</taxon>
        <taxon>Betaproteobacteria</taxon>
        <taxon>Burkholderiales</taxon>
        <taxon>Comamonadaceae</taxon>
        <taxon>Ottowia</taxon>
    </lineage>
</organism>
<dbReference type="Pfam" id="PF11174">
    <property type="entry name" value="DUF2970"/>
    <property type="match status" value="1"/>
</dbReference>
<dbReference type="EMBL" id="JBEPSH010000012">
    <property type="protein sequence ID" value="MET4579926.1"/>
    <property type="molecule type" value="Genomic_DNA"/>
</dbReference>
<dbReference type="Proteomes" id="UP001549320">
    <property type="component" value="Unassembled WGS sequence"/>
</dbReference>
<accession>A0ABV2QFU9</accession>
<dbReference type="RefSeq" id="WP_354448470.1">
    <property type="nucleotide sequence ID" value="NZ_JBEPSH010000012.1"/>
</dbReference>
<feature type="transmembrane region" description="Helical" evidence="1">
    <location>
        <begin position="33"/>
        <end position="54"/>
    </location>
</feature>
<proteinExistence type="predicted"/>